<evidence type="ECO:0000256" key="4">
    <source>
        <dbReference type="ARBA" id="ARBA00022714"/>
    </source>
</evidence>
<proteinExistence type="inferred from homology"/>
<dbReference type="InterPro" id="IPR020578">
    <property type="entry name" value="Aminotrans_V_PyrdxlP_BS"/>
</dbReference>
<keyword evidence="3 10" id="KW-0808">Transferase</keyword>
<keyword evidence="5 10" id="KW-0479">Metal-binding</keyword>
<dbReference type="GO" id="GO:0031071">
    <property type="term" value="F:cysteine desulfurase activity"/>
    <property type="evidence" value="ECO:0007669"/>
    <property type="project" value="UniProtKB-EC"/>
</dbReference>
<dbReference type="InterPro" id="IPR010240">
    <property type="entry name" value="Cys_deSase_IscS"/>
</dbReference>
<keyword evidence="4 10" id="KW-0001">2Fe-2S</keyword>
<dbReference type="NCBIfam" id="TIGR02006">
    <property type="entry name" value="IscS"/>
    <property type="match status" value="1"/>
</dbReference>
<comment type="subunit">
    <text evidence="10">Homodimer. Forms a heterotetramer with IscU, interacts with other sulfur acceptors.</text>
</comment>
<dbReference type="Proteomes" id="UP000753802">
    <property type="component" value="Unassembled WGS sequence"/>
</dbReference>
<sequence length="404" mass="44420">MKLPIYLDNNATTPMDPRVLEAMIPYFTEHFGNAASRNHPFGWEAEEAVDYAREQVAKLVGADPKEIIFTSGATEGDNLGIKGVYEMYASKGNHIITCTTEHKAVLDTCKHIERNGGEVTYLEVKADGLIDLKELEAAIKPTTILIAIMYANNEIGVIQPIKEISTIARKHGVLFFSDAVQAVGKIPVDVNKDGIDIMAFTAHKMYGPKGIGALYVRRKNPRVKVTAQMDGGGHERGMRSGTLNVPGIVGFGKACELARLEMAEDAARLSKLRDKLENALMQLEEAYVNGNREHRLPHVTNISFKYVEGEGLLMGFNKNIALSSGSACTSASLEPSYVLKALGLGDDLAHSSLRFGLGRFTTEEQIDYTINAVSTTVLKLREMSPLWEMFKEGVDMDKIEWAAH</sequence>
<dbReference type="HAMAP" id="MF_00331">
    <property type="entry name" value="Cys_desulf_IscS"/>
    <property type="match status" value="1"/>
</dbReference>
<dbReference type="RefSeq" id="WP_161820434.1">
    <property type="nucleotide sequence ID" value="NZ_JAACJS010000015.1"/>
</dbReference>
<evidence type="ECO:0000256" key="5">
    <source>
        <dbReference type="ARBA" id="ARBA00022723"/>
    </source>
</evidence>
<feature type="coiled-coil region" evidence="12">
    <location>
        <begin position="259"/>
        <end position="293"/>
    </location>
</feature>
<accession>A0ABW9ZZB9</accession>
<evidence type="ECO:0000313" key="14">
    <source>
        <dbReference type="EMBL" id="NCI51604.1"/>
    </source>
</evidence>
<comment type="caution">
    <text evidence="14">The sequence shown here is derived from an EMBL/GenBank/DDBJ whole genome shotgun (WGS) entry which is preliminary data.</text>
</comment>
<dbReference type="PANTHER" id="PTHR11601">
    <property type="entry name" value="CYSTEINE DESULFURYLASE FAMILY MEMBER"/>
    <property type="match status" value="1"/>
</dbReference>
<comment type="cofactor">
    <cofactor evidence="1 10 11">
        <name>pyridoxal 5'-phosphate</name>
        <dbReference type="ChEBI" id="CHEBI:597326"/>
    </cofactor>
</comment>
<comment type="catalytic activity">
    <reaction evidence="9 10">
        <text>(sulfur carrier)-H + L-cysteine = (sulfur carrier)-SH + L-alanine</text>
        <dbReference type="Rhea" id="RHEA:43892"/>
        <dbReference type="Rhea" id="RHEA-COMP:14737"/>
        <dbReference type="Rhea" id="RHEA-COMP:14739"/>
        <dbReference type="ChEBI" id="CHEBI:29917"/>
        <dbReference type="ChEBI" id="CHEBI:35235"/>
        <dbReference type="ChEBI" id="CHEBI:57972"/>
        <dbReference type="ChEBI" id="CHEBI:64428"/>
        <dbReference type="EC" id="2.8.1.7"/>
    </reaction>
</comment>
<gene>
    <name evidence="10" type="primary">iscS</name>
    <name evidence="14" type="ORF">GWC95_16870</name>
</gene>
<dbReference type="InterPro" id="IPR000192">
    <property type="entry name" value="Aminotrans_V_dom"/>
</dbReference>
<keyword evidence="7 10" id="KW-0408">Iron</keyword>
<dbReference type="Gene3D" id="3.90.1150.10">
    <property type="entry name" value="Aspartate Aminotransferase, domain 1"/>
    <property type="match status" value="1"/>
</dbReference>
<dbReference type="Pfam" id="PF00266">
    <property type="entry name" value="Aminotran_5"/>
    <property type="match status" value="1"/>
</dbReference>
<feature type="binding site" evidence="10">
    <location>
        <begin position="201"/>
        <end position="203"/>
    </location>
    <ligand>
        <name>pyridoxal 5'-phosphate</name>
        <dbReference type="ChEBI" id="CHEBI:597326"/>
    </ligand>
</feature>
<evidence type="ECO:0000256" key="10">
    <source>
        <dbReference type="HAMAP-Rule" id="MF_00331"/>
    </source>
</evidence>
<dbReference type="PIRSF" id="PIRSF005572">
    <property type="entry name" value="NifS"/>
    <property type="match status" value="1"/>
</dbReference>
<evidence type="ECO:0000256" key="7">
    <source>
        <dbReference type="ARBA" id="ARBA00023004"/>
    </source>
</evidence>
<evidence type="ECO:0000256" key="12">
    <source>
        <dbReference type="SAM" id="Coils"/>
    </source>
</evidence>
<evidence type="ECO:0000256" key="3">
    <source>
        <dbReference type="ARBA" id="ARBA00022679"/>
    </source>
</evidence>
<dbReference type="Gene3D" id="3.40.640.10">
    <property type="entry name" value="Type I PLP-dependent aspartate aminotransferase-like (Major domain)"/>
    <property type="match status" value="1"/>
</dbReference>
<dbReference type="NCBIfam" id="NF010611">
    <property type="entry name" value="PRK14012.1"/>
    <property type="match status" value="1"/>
</dbReference>
<evidence type="ECO:0000256" key="8">
    <source>
        <dbReference type="ARBA" id="ARBA00023014"/>
    </source>
</evidence>
<keyword evidence="15" id="KW-1185">Reference proteome</keyword>
<evidence type="ECO:0000256" key="1">
    <source>
        <dbReference type="ARBA" id="ARBA00001933"/>
    </source>
</evidence>
<dbReference type="InterPro" id="IPR015422">
    <property type="entry name" value="PyrdxlP-dep_Trfase_small"/>
</dbReference>
<feature type="binding site" evidence="10">
    <location>
        <position position="242"/>
    </location>
    <ligand>
        <name>pyridoxal 5'-phosphate</name>
        <dbReference type="ChEBI" id="CHEBI:597326"/>
    </ligand>
</feature>
<evidence type="ECO:0000256" key="9">
    <source>
        <dbReference type="ARBA" id="ARBA00050776"/>
    </source>
</evidence>
<keyword evidence="8 10" id="KW-0411">Iron-sulfur</keyword>
<comment type="pathway">
    <text evidence="10">Cofactor biosynthesis; iron-sulfur cluster biosynthesis.</text>
</comment>
<dbReference type="NCBIfam" id="NF002806">
    <property type="entry name" value="PRK02948.1"/>
    <property type="match status" value="1"/>
</dbReference>
<keyword evidence="12" id="KW-0175">Coiled coil</keyword>
<evidence type="ECO:0000256" key="6">
    <source>
        <dbReference type="ARBA" id="ARBA00022898"/>
    </source>
</evidence>
<comment type="function">
    <text evidence="10">Master enzyme that delivers sulfur to a number of partners involved in Fe-S cluster assembly, tRNA modification or cofactor biosynthesis. Catalyzes the removal of elemental sulfur atoms from cysteine to produce alanine. Functions as a sulfur delivery protein for Fe-S cluster synthesis onto IscU, an Fe-S scaffold assembly protein, as well as other S acceptor proteins.</text>
</comment>
<dbReference type="PROSITE" id="PS00595">
    <property type="entry name" value="AA_TRANSFER_CLASS_5"/>
    <property type="match status" value="1"/>
</dbReference>
<dbReference type="InterPro" id="IPR016454">
    <property type="entry name" value="Cysteine_dSase"/>
</dbReference>
<evidence type="ECO:0000259" key="13">
    <source>
        <dbReference type="Pfam" id="PF00266"/>
    </source>
</evidence>
<dbReference type="EMBL" id="JAACJS010000015">
    <property type="protein sequence ID" value="NCI51604.1"/>
    <property type="molecule type" value="Genomic_DNA"/>
</dbReference>
<dbReference type="InterPro" id="IPR015421">
    <property type="entry name" value="PyrdxlP-dep_Trfase_major"/>
</dbReference>
<feature type="domain" description="Aminotransferase class V" evidence="13">
    <location>
        <begin position="5"/>
        <end position="368"/>
    </location>
</feature>
<comment type="subcellular location">
    <subcellularLocation>
        <location evidence="10">Cytoplasm</location>
    </subcellularLocation>
</comment>
<evidence type="ECO:0000256" key="2">
    <source>
        <dbReference type="ARBA" id="ARBA00006490"/>
    </source>
</evidence>
<dbReference type="InterPro" id="IPR015424">
    <property type="entry name" value="PyrdxlP-dep_Trfase"/>
</dbReference>
<comment type="similarity">
    <text evidence="2 10">Belongs to the class-V pyridoxal-phosphate-dependent aminotransferase family. NifS/IscS subfamily.</text>
</comment>
<dbReference type="SUPFAM" id="SSF53383">
    <property type="entry name" value="PLP-dependent transferases"/>
    <property type="match status" value="1"/>
</dbReference>
<reference evidence="14 15" key="1">
    <citation type="submission" date="2020-01" db="EMBL/GenBank/DDBJ databases">
        <title>Genome analysis.</title>
        <authorList>
            <person name="Wu S."/>
            <person name="Wang G."/>
        </authorList>
    </citation>
    <scope>NUCLEOTIDE SEQUENCE [LARGE SCALE GENOMIC DNA]</scope>
    <source>
        <strain evidence="14 15">SYL130</strain>
    </source>
</reference>
<feature type="modified residue" description="N6-(pyridoxal phosphate)lysine" evidence="10">
    <location>
        <position position="204"/>
    </location>
</feature>
<feature type="active site" description="Cysteine persulfide intermediate" evidence="10">
    <location>
        <position position="328"/>
    </location>
</feature>
<keyword evidence="10" id="KW-0963">Cytoplasm</keyword>
<feature type="binding site" description="via persulfide group" evidence="10">
    <location>
        <position position="328"/>
    </location>
    <ligand>
        <name>[2Fe-2S] cluster</name>
        <dbReference type="ChEBI" id="CHEBI:190135"/>
        <note>ligand shared with IscU</note>
    </ligand>
</feature>
<evidence type="ECO:0000313" key="15">
    <source>
        <dbReference type="Proteomes" id="UP000753802"/>
    </source>
</evidence>
<organism evidence="14 15">
    <name type="scientific">Sediminibacterium roseum</name>
    <dbReference type="NCBI Taxonomy" id="1978412"/>
    <lineage>
        <taxon>Bacteria</taxon>
        <taxon>Pseudomonadati</taxon>
        <taxon>Bacteroidota</taxon>
        <taxon>Chitinophagia</taxon>
        <taxon>Chitinophagales</taxon>
        <taxon>Chitinophagaceae</taxon>
        <taxon>Sediminibacterium</taxon>
    </lineage>
</organism>
<evidence type="ECO:0000256" key="11">
    <source>
        <dbReference type="RuleBase" id="RU004504"/>
    </source>
</evidence>
<feature type="binding site" evidence="10">
    <location>
        <begin position="73"/>
        <end position="74"/>
    </location>
    <ligand>
        <name>pyridoxal 5'-phosphate</name>
        <dbReference type="ChEBI" id="CHEBI:597326"/>
    </ligand>
</feature>
<feature type="binding site" evidence="10">
    <location>
        <position position="181"/>
    </location>
    <ligand>
        <name>pyridoxal 5'-phosphate</name>
        <dbReference type="ChEBI" id="CHEBI:597326"/>
    </ligand>
</feature>
<name>A0ABW9ZZB9_9BACT</name>
<feature type="binding site" evidence="10">
    <location>
        <position position="153"/>
    </location>
    <ligand>
        <name>pyridoxal 5'-phosphate</name>
        <dbReference type="ChEBI" id="CHEBI:597326"/>
    </ligand>
</feature>
<protein>
    <recommendedName>
        <fullName evidence="10">Cysteine desulfurase IscS</fullName>
        <ecNumber evidence="10">2.8.1.7</ecNumber>
    </recommendedName>
</protein>
<dbReference type="EC" id="2.8.1.7" evidence="10"/>
<keyword evidence="6 10" id="KW-0663">Pyridoxal phosphate</keyword>
<dbReference type="PANTHER" id="PTHR11601:SF34">
    <property type="entry name" value="CYSTEINE DESULFURASE"/>
    <property type="match status" value="1"/>
</dbReference>